<dbReference type="RefSeq" id="WP_193954836.1">
    <property type="nucleotide sequence ID" value="NZ_JADEYS010000022.1"/>
</dbReference>
<dbReference type="PANTHER" id="PTHR30576:SF10">
    <property type="entry name" value="SLL5057 PROTEIN"/>
    <property type="match status" value="1"/>
</dbReference>
<feature type="transmembrane region" description="Helical" evidence="7">
    <location>
        <begin position="294"/>
        <end position="318"/>
    </location>
</feature>
<keyword evidence="10" id="KW-1185">Reference proteome</keyword>
<comment type="subcellular location">
    <subcellularLocation>
        <location evidence="1">Membrane</location>
        <topology evidence="1">Multi-pass membrane protein</topology>
    </subcellularLocation>
</comment>
<feature type="transmembrane region" description="Helical" evidence="7">
    <location>
        <begin position="87"/>
        <end position="104"/>
    </location>
</feature>
<dbReference type="Pfam" id="PF02397">
    <property type="entry name" value="Bac_transf"/>
    <property type="match status" value="1"/>
</dbReference>
<evidence type="ECO:0000256" key="5">
    <source>
        <dbReference type="ARBA" id="ARBA00022989"/>
    </source>
</evidence>
<evidence type="ECO:0000259" key="8">
    <source>
        <dbReference type="Pfam" id="PF02397"/>
    </source>
</evidence>
<feature type="domain" description="Bacterial sugar transferase" evidence="8">
    <location>
        <begin position="292"/>
        <end position="480"/>
    </location>
</feature>
<evidence type="ECO:0000256" key="4">
    <source>
        <dbReference type="ARBA" id="ARBA00022692"/>
    </source>
</evidence>
<keyword evidence="3 9" id="KW-0808">Transferase</keyword>
<dbReference type="GO" id="GO:0016020">
    <property type="term" value="C:membrane"/>
    <property type="evidence" value="ECO:0007669"/>
    <property type="project" value="UniProtKB-SubCell"/>
</dbReference>
<keyword evidence="5 7" id="KW-1133">Transmembrane helix</keyword>
<dbReference type="Pfam" id="PF13727">
    <property type="entry name" value="CoA_binding_3"/>
    <property type="match status" value="1"/>
</dbReference>
<evidence type="ECO:0000256" key="1">
    <source>
        <dbReference type="ARBA" id="ARBA00004141"/>
    </source>
</evidence>
<comment type="similarity">
    <text evidence="2">Belongs to the bacterial sugar transferase family.</text>
</comment>
<keyword evidence="4 7" id="KW-0812">Transmembrane</keyword>
<accession>A0A8J7FG95</accession>
<feature type="transmembrane region" description="Helical" evidence="7">
    <location>
        <begin position="12"/>
        <end position="33"/>
    </location>
</feature>
<dbReference type="InterPro" id="IPR017475">
    <property type="entry name" value="EPS_sugar_tfrase"/>
</dbReference>
<dbReference type="InterPro" id="IPR003362">
    <property type="entry name" value="Bact_transf"/>
</dbReference>
<evidence type="ECO:0000256" key="6">
    <source>
        <dbReference type="ARBA" id="ARBA00023136"/>
    </source>
</evidence>
<keyword evidence="6 7" id="KW-0472">Membrane</keyword>
<dbReference type="Gene3D" id="3.40.50.720">
    <property type="entry name" value="NAD(P)-binding Rossmann-like Domain"/>
    <property type="match status" value="1"/>
</dbReference>
<organism evidence="9 10">
    <name type="scientific">Pontibacterium sinense</name>
    <dbReference type="NCBI Taxonomy" id="2781979"/>
    <lineage>
        <taxon>Bacteria</taxon>
        <taxon>Pseudomonadati</taxon>
        <taxon>Pseudomonadota</taxon>
        <taxon>Gammaproteobacteria</taxon>
        <taxon>Oceanospirillales</taxon>
        <taxon>Oceanospirillaceae</taxon>
        <taxon>Pontibacterium</taxon>
    </lineage>
</organism>
<gene>
    <name evidence="9" type="ORF">IOQ59_17930</name>
</gene>
<dbReference type="Proteomes" id="UP000640333">
    <property type="component" value="Unassembled WGS sequence"/>
</dbReference>
<sequence>MSYSKHKLILQAYRVSDLLAFILAGLVAAWVAGISNHHSGFWEILSIRFSLVNLLGYLVLALLWLIVFDRIKLYAAMKPKQTLLEEVVVIGWATGIATAVYGMVSVFFDISLFTPVFLLTFWVFSTALTWLFRRGLRLLLKKVHLGDNNECRIMVIGTNEAARNYVELIKSNRDMGFKFVGYISNDQPDEVPTDEYLGPKSEFKRIFDDTVVDEVVITLPIHHFSKEVEELIDYASAHGILVRLPMSQLFGSMFGNHVWRLRTEMVSRMGESSSSDLVLGSGHDMGWEYLAKRAFDFCSASILLILTSPLMIGAALAIKFSSKGDVMFVQDRYGYNGRVFKLYKFRTMIQNADELQEALRKQNEREGAAFKIKDDPRITSVGKFLRKSSIDELPQLLNVIKGEMSLVGPRPLPLADYERFQEVSHMRRLSVLPGITCTWQASGRDNVTFDEWMELDMAYIDNWSLVSDFAILLKTVPAVLFGRGAS</sequence>
<feature type="transmembrane region" description="Helical" evidence="7">
    <location>
        <begin position="110"/>
        <end position="132"/>
    </location>
</feature>
<evidence type="ECO:0000313" key="10">
    <source>
        <dbReference type="Proteomes" id="UP000640333"/>
    </source>
</evidence>
<evidence type="ECO:0000256" key="3">
    <source>
        <dbReference type="ARBA" id="ARBA00022679"/>
    </source>
</evidence>
<evidence type="ECO:0000313" key="9">
    <source>
        <dbReference type="EMBL" id="MBE9399144.1"/>
    </source>
</evidence>
<proteinExistence type="inferred from homology"/>
<feature type="transmembrane region" description="Helical" evidence="7">
    <location>
        <begin position="45"/>
        <end position="67"/>
    </location>
</feature>
<dbReference type="AlphaFoldDB" id="A0A8J7FG95"/>
<protein>
    <submittedName>
        <fullName evidence="9">Sugar transferase</fullName>
    </submittedName>
</protein>
<dbReference type="NCBIfam" id="TIGR03025">
    <property type="entry name" value="EPS_sugtrans"/>
    <property type="match status" value="1"/>
</dbReference>
<dbReference type="GO" id="GO:0016780">
    <property type="term" value="F:phosphotransferase activity, for other substituted phosphate groups"/>
    <property type="evidence" value="ECO:0007669"/>
    <property type="project" value="TreeGrafter"/>
</dbReference>
<evidence type="ECO:0000256" key="7">
    <source>
        <dbReference type="SAM" id="Phobius"/>
    </source>
</evidence>
<evidence type="ECO:0000256" key="2">
    <source>
        <dbReference type="ARBA" id="ARBA00006464"/>
    </source>
</evidence>
<reference evidence="9" key="1">
    <citation type="submission" date="2020-10" db="EMBL/GenBank/DDBJ databases">
        <title>Bacterium isolated from coastal waters sediment.</title>
        <authorList>
            <person name="Chen R.-J."/>
            <person name="Lu D.-C."/>
            <person name="Zhu K.-L."/>
            <person name="Du Z.-J."/>
        </authorList>
    </citation>
    <scope>NUCLEOTIDE SEQUENCE</scope>
    <source>
        <strain evidence="9">N1Y112</strain>
    </source>
</reference>
<name>A0A8J7FG95_9GAMM</name>
<comment type="caution">
    <text evidence="9">The sequence shown here is derived from an EMBL/GenBank/DDBJ whole genome shotgun (WGS) entry which is preliminary data.</text>
</comment>
<dbReference type="PANTHER" id="PTHR30576">
    <property type="entry name" value="COLANIC BIOSYNTHESIS UDP-GLUCOSE LIPID CARRIER TRANSFERASE"/>
    <property type="match status" value="1"/>
</dbReference>
<dbReference type="EMBL" id="JADEYS010000022">
    <property type="protein sequence ID" value="MBE9399144.1"/>
    <property type="molecule type" value="Genomic_DNA"/>
</dbReference>